<evidence type="ECO:0000256" key="10">
    <source>
        <dbReference type="ARBA" id="ARBA00023136"/>
    </source>
</evidence>
<keyword evidence="11" id="KW-0325">Glycoprotein</keyword>
<feature type="binding site" evidence="12">
    <location>
        <position position="511"/>
    </location>
    <ligand>
        <name>ATP</name>
        <dbReference type="ChEBI" id="CHEBI:30616"/>
    </ligand>
</feature>
<reference evidence="17 18" key="1">
    <citation type="submission" date="2021-07" db="EMBL/GenBank/DDBJ databases">
        <title>The Aristolochia fimbriata genome: insights into angiosperm evolution, floral development and chemical biosynthesis.</title>
        <authorList>
            <person name="Jiao Y."/>
        </authorList>
    </citation>
    <scope>NUCLEOTIDE SEQUENCE [LARGE SCALE GENOMIC DNA]</scope>
    <source>
        <strain evidence="17">IBCAS-2021</strain>
        <tissue evidence="17">Leaf</tissue>
    </source>
</reference>
<dbReference type="InterPro" id="IPR017441">
    <property type="entry name" value="Protein_kinase_ATP_BS"/>
</dbReference>
<keyword evidence="9 14" id="KW-1133">Transmembrane helix</keyword>
<dbReference type="SMART" id="SM00220">
    <property type="entry name" value="S_TKc"/>
    <property type="match status" value="1"/>
</dbReference>
<evidence type="ECO:0000256" key="14">
    <source>
        <dbReference type="SAM" id="Phobius"/>
    </source>
</evidence>
<dbReference type="PROSITE" id="PS00107">
    <property type="entry name" value="PROTEIN_KINASE_ATP"/>
    <property type="match status" value="1"/>
</dbReference>
<feature type="compositionally biased region" description="Polar residues" evidence="13">
    <location>
        <begin position="771"/>
        <end position="788"/>
    </location>
</feature>
<evidence type="ECO:0000313" key="17">
    <source>
        <dbReference type="EMBL" id="KAG9452686.1"/>
    </source>
</evidence>
<dbReference type="InterPro" id="IPR001245">
    <property type="entry name" value="Ser-Thr/Tyr_kinase_cat_dom"/>
</dbReference>
<name>A0AAV7EYM1_ARIFI</name>
<dbReference type="InterPro" id="IPR008271">
    <property type="entry name" value="Ser/Thr_kinase_AS"/>
</dbReference>
<dbReference type="FunFam" id="2.60.120.430:FF:000001">
    <property type="entry name" value="Receptor-like protein kinase FERONIA"/>
    <property type="match status" value="1"/>
</dbReference>
<dbReference type="Gene3D" id="3.30.200.20">
    <property type="entry name" value="Phosphorylase Kinase, domain 1"/>
    <property type="match status" value="1"/>
</dbReference>
<dbReference type="EMBL" id="JAINDJ010000003">
    <property type="protein sequence ID" value="KAG9452686.1"/>
    <property type="molecule type" value="Genomic_DNA"/>
</dbReference>
<keyword evidence="7" id="KW-0418">Kinase</keyword>
<feature type="compositionally biased region" description="Low complexity" evidence="13">
    <location>
        <begin position="805"/>
        <end position="814"/>
    </location>
</feature>
<dbReference type="InterPro" id="IPR024788">
    <property type="entry name" value="Malectin-like_Carb-bd_dom"/>
</dbReference>
<dbReference type="Pfam" id="PF12819">
    <property type="entry name" value="Malectin_like"/>
    <property type="match status" value="1"/>
</dbReference>
<evidence type="ECO:0000256" key="1">
    <source>
        <dbReference type="ARBA" id="ARBA00004479"/>
    </source>
</evidence>
<dbReference type="GO" id="GO:0004714">
    <property type="term" value="F:transmembrane receptor protein tyrosine kinase activity"/>
    <property type="evidence" value="ECO:0007669"/>
    <property type="project" value="InterPro"/>
</dbReference>
<keyword evidence="5 15" id="KW-0732">Signal</keyword>
<dbReference type="InterPro" id="IPR000719">
    <property type="entry name" value="Prot_kinase_dom"/>
</dbReference>
<dbReference type="GO" id="GO:0005886">
    <property type="term" value="C:plasma membrane"/>
    <property type="evidence" value="ECO:0007669"/>
    <property type="project" value="TreeGrafter"/>
</dbReference>
<dbReference type="FunFam" id="2.60.120.430:FF:000005">
    <property type="entry name" value="Putative receptor-like protein kinase"/>
    <property type="match status" value="1"/>
</dbReference>
<comment type="subcellular location">
    <subcellularLocation>
        <location evidence="1">Membrane</location>
        <topology evidence="1">Single-pass type I membrane protein</topology>
    </subcellularLocation>
</comment>
<proteinExistence type="predicted"/>
<feature type="chain" id="PRO_5043764852" description="Protein kinase domain-containing protein" evidence="15">
    <location>
        <begin position="20"/>
        <end position="826"/>
    </location>
</feature>
<dbReference type="PANTHER" id="PTHR27003:SF318">
    <property type="entry name" value="OS03G0124200 PROTEIN"/>
    <property type="match status" value="1"/>
</dbReference>
<dbReference type="PANTHER" id="PTHR27003">
    <property type="entry name" value="OS07G0166700 PROTEIN"/>
    <property type="match status" value="1"/>
</dbReference>
<dbReference type="Pfam" id="PF07714">
    <property type="entry name" value="PK_Tyr_Ser-Thr"/>
    <property type="match status" value="1"/>
</dbReference>
<feature type="region of interest" description="Disordered" evidence="13">
    <location>
        <begin position="766"/>
        <end position="788"/>
    </location>
</feature>
<dbReference type="InterPro" id="IPR011009">
    <property type="entry name" value="Kinase-like_dom_sf"/>
</dbReference>
<dbReference type="CDD" id="cd14066">
    <property type="entry name" value="STKc_IRAK"/>
    <property type="match status" value="1"/>
</dbReference>
<dbReference type="PROSITE" id="PS50011">
    <property type="entry name" value="PROTEIN_KINASE_DOM"/>
    <property type="match status" value="1"/>
</dbReference>
<evidence type="ECO:0000256" key="8">
    <source>
        <dbReference type="ARBA" id="ARBA00022840"/>
    </source>
</evidence>
<evidence type="ECO:0000256" key="15">
    <source>
        <dbReference type="SAM" id="SignalP"/>
    </source>
</evidence>
<keyword evidence="3" id="KW-0808">Transferase</keyword>
<dbReference type="FunFam" id="1.10.510.10:FF:000058">
    <property type="entry name" value="Receptor-like protein kinase FERONIA"/>
    <property type="match status" value="1"/>
</dbReference>
<evidence type="ECO:0000256" key="2">
    <source>
        <dbReference type="ARBA" id="ARBA00022527"/>
    </source>
</evidence>
<dbReference type="PROSITE" id="PS00108">
    <property type="entry name" value="PROTEIN_KINASE_ST"/>
    <property type="match status" value="1"/>
</dbReference>
<dbReference type="GO" id="GO:0009506">
    <property type="term" value="C:plasmodesma"/>
    <property type="evidence" value="ECO:0007669"/>
    <property type="project" value="TreeGrafter"/>
</dbReference>
<keyword evidence="18" id="KW-1185">Reference proteome</keyword>
<dbReference type="InterPro" id="IPR045272">
    <property type="entry name" value="ANXUR1/2-like"/>
</dbReference>
<protein>
    <recommendedName>
        <fullName evidence="16">Protein kinase domain-containing protein</fullName>
    </recommendedName>
</protein>
<evidence type="ECO:0000256" key="9">
    <source>
        <dbReference type="ARBA" id="ARBA00022989"/>
    </source>
</evidence>
<evidence type="ECO:0000256" key="11">
    <source>
        <dbReference type="ARBA" id="ARBA00023180"/>
    </source>
</evidence>
<feature type="transmembrane region" description="Helical" evidence="14">
    <location>
        <begin position="395"/>
        <end position="419"/>
    </location>
</feature>
<evidence type="ECO:0000256" key="5">
    <source>
        <dbReference type="ARBA" id="ARBA00022729"/>
    </source>
</evidence>
<evidence type="ECO:0000256" key="3">
    <source>
        <dbReference type="ARBA" id="ARBA00022679"/>
    </source>
</evidence>
<evidence type="ECO:0000313" key="18">
    <source>
        <dbReference type="Proteomes" id="UP000825729"/>
    </source>
</evidence>
<keyword evidence="4 14" id="KW-0812">Transmembrane</keyword>
<dbReference type="AlphaFoldDB" id="A0AAV7EYM1"/>
<keyword evidence="6 12" id="KW-0547">Nucleotide-binding</keyword>
<dbReference type="FunFam" id="3.30.200.20:FF:000039">
    <property type="entry name" value="receptor-like protein kinase FERONIA"/>
    <property type="match status" value="1"/>
</dbReference>
<evidence type="ECO:0000256" key="12">
    <source>
        <dbReference type="PROSITE-ProRule" id="PRU10141"/>
    </source>
</evidence>
<accession>A0AAV7EYM1</accession>
<dbReference type="SUPFAM" id="SSF56112">
    <property type="entry name" value="Protein kinase-like (PK-like)"/>
    <property type="match status" value="1"/>
</dbReference>
<feature type="signal peptide" evidence="15">
    <location>
        <begin position="1"/>
        <end position="19"/>
    </location>
</feature>
<feature type="compositionally biased region" description="Polar residues" evidence="13">
    <location>
        <begin position="815"/>
        <end position="826"/>
    </location>
</feature>
<evidence type="ECO:0000259" key="16">
    <source>
        <dbReference type="PROSITE" id="PS50011"/>
    </source>
</evidence>
<keyword evidence="10 14" id="KW-0472">Membrane</keyword>
<sequence>MAIFPKFSLFLVLLRLVLCGAEDYLIACGSTTPITFENRPFVSDSGRKSFSLSATSSETLQDQNSASNSSSLYRSARVFAKRSSYKFSNVTNGTNIVRLHFAPFPSRGYSLSSADFTVSALGFTLLQGMSRSGVSGVVIKEFIIPISSNQFDLTFRPSSASFAFVNAIEVFLAPPELIADVGRLLTPGDSYNGLKKQVLETVYRIDVGGSTPPSSDPLRRTWVSDEDYLQTKSNAKRVAFSGPIKYPPGGATRFIAPDNVYRTAQELLISNSTLSPNFNITWGFAVRPHSRYLIRFHFCDIISHALHELYFNVYVDGDAAYRDLDLSSLALLQLAAPYYADVVADAQNTGVLRVSIGPSSSSDSEKMNAILNGLEIMEMKGELDSKTPGNSKKNLGVLIGSIVGGFALICFLVVALWVVSKCRKRKTKRQPEAKESVAWSPLPVYAGSSYSKFTDKTSASPGHNLNFGLKIPFAEIQAGTNNFDEAFLIGTGGFGNVYKGVLNDGTKIAVKRGTPGSRQGLSEFMTEITVLSKIRHRHLVSLIGYCEEQSEMILVYEFMEKGSLKAHLYGSNLESLSWKQRLEICVGAARGLHYLHTGSAQGIIHRDVKSANILLDENYLAKVADFGLSRSVSQLDQTHVSTNVKGSFGYLDPEYFRRQHLTDKSDVYSFGVVLFEVLCARPALDPALPREQVSLAEWAMHWQKKGMLDQIVDPKITGTINSNSLRKFGETAEKCLAEYGVDRPTMGDVLWNLEYTLQLQETAMHREPFEDSTTSASDSVSLPSVPRTPSSVTRIVKDDLLVKSSESSDISSASGVFSQLMTNEGR</sequence>
<dbReference type="GO" id="GO:0004674">
    <property type="term" value="F:protein serine/threonine kinase activity"/>
    <property type="evidence" value="ECO:0007669"/>
    <property type="project" value="UniProtKB-KW"/>
</dbReference>
<dbReference type="Proteomes" id="UP000825729">
    <property type="component" value="Unassembled WGS sequence"/>
</dbReference>
<keyword evidence="2" id="KW-0723">Serine/threonine-protein kinase</keyword>
<feature type="domain" description="Protein kinase" evidence="16">
    <location>
        <begin position="483"/>
        <end position="756"/>
    </location>
</feature>
<organism evidence="17 18">
    <name type="scientific">Aristolochia fimbriata</name>
    <name type="common">White veined hardy Dutchman's pipe vine</name>
    <dbReference type="NCBI Taxonomy" id="158543"/>
    <lineage>
        <taxon>Eukaryota</taxon>
        <taxon>Viridiplantae</taxon>
        <taxon>Streptophyta</taxon>
        <taxon>Embryophyta</taxon>
        <taxon>Tracheophyta</taxon>
        <taxon>Spermatophyta</taxon>
        <taxon>Magnoliopsida</taxon>
        <taxon>Magnoliidae</taxon>
        <taxon>Piperales</taxon>
        <taxon>Aristolochiaceae</taxon>
        <taxon>Aristolochia</taxon>
    </lineage>
</organism>
<dbReference type="Gene3D" id="2.60.120.430">
    <property type="entry name" value="Galactose-binding lectin"/>
    <property type="match status" value="2"/>
</dbReference>
<gene>
    <name evidence="17" type="ORF">H6P81_005590</name>
</gene>
<evidence type="ECO:0000256" key="7">
    <source>
        <dbReference type="ARBA" id="ARBA00022777"/>
    </source>
</evidence>
<evidence type="ECO:0000256" key="4">
    <source>
        <dbReference type="ARBA" id="ARBA00022692"/>
    </source>
</evidence>
<comment type="caution">
    <text evidence="17">The sequence shown here is derived from an EMBL/GenBank/DDBJ whole genome shotgun (WGS) entry which is preliminary data.</text>
</comment>
<dbReference type="GO" id="GO:0005524">
    <property type="term" value="F:ATP binding"/>
    <property type="evidence" value="ECO:0007669"/>
    <property type="project" value="UniProtKB-UniRule"/>
</dbReference>
<dbReference type="Gene3D" id="1.10.510.10">
    <property type="entry name" value="Transferase(Phosphotransferase) domain 1"/>
    <property type="match status" value="1"/>
</dbReference>
<evidence type="ECO:0000256" key="6">
    <source>
        <dbReference type="ARBA" id="ARBA00022741"/>
    </source>
</evidence>
<evidence type="ECO:0000256" key="13">
    <source>
        <dbReference type="SAM" id="MobiDB-lite"/>
    </source>
</evidence>
<keyword evidence="8 12" id="KW-0067">ATP-binding</keyword>
<feature type="region of interest" description="Disordered" evidence="13">
    <location>
        <begin position="805"/>
        <end position="826"/>
    </location>
</feature>